<feature type="region of interest" description="Disordered" evidence="5">
    <location>
        <begin position="385"/>
        <end position="696"/>
    </location>
</feature>
<feature type="region of interest" description="Disordered" evidence="5">
    <location>
        <begin position="78"/>
        <end position="122"/>
    </location>
</feature>
<dbReference type="InterPro" id="IPR036420">
    <property type="entry name" value="BRCT_dom_sf"/>
</dbReference>
<feature type="compositionally biased region" description="Polar residues" evidence="5">
    <location>
        <begin position="428"/>
        <end position="448"/>
    </location>
</feature>
<dbReference type="GeneTree" id="ENSGT00530000063909"/>
<feature type="compositionally biased region" description="Low complexity" evidence="5">
    <location>
        <begin position="579"/>
        <end position="592"/>
    </location>
</feature>
<dbReference type="PROSITE" id="PS51265">
    <property type="entry name" value="ZF_DBF4"/>
    <property type="match status" value="1"/>
</dbReference>
<evidence type="ECO:0000256" key="5">
    <source>
        <dbReference type="SAM" id="MobiDB-lite"/>
    </source>
</evidence>
<evidence type="ECO:0000256" key="4">
    <source>
        <dbReference type="PROSITE-ProRule" id="PRU00600"/>
    </source>
</evidence>
<feature type="compositionally biased region" description="Acidic residues" evidence="5">
    <location>
        <begin position="567"/>
        <end position="578"/>
    </location>
</feature>
<dbReference type="FunFam" id="6.10.250.3410:FF:000001">
    <property type="entry name" value="Protein DBF4 homolog A"/>
    <property type="match status" value="1"/>
</dbReference>
<keyword evidence="2 4" id="KW-0863">Zinc-finger</keyword>
<feature type="compositionally biased region" description="Basic and acidic residues" evidence="5">
    <location>
        <begin position="617"/>
        <end position="627"/>
    </location>
</feature>
<accession>A0A3P8XN76</accession>
<feature type="domain" description="DBF4-type" evidence="6">
    <location>
        <begin position="286"/>
        <end position="335"/>
    </location>
</feature>
<dbReference type="RefSeq" id="XP_028975430.2">
    <property type="nucleotide sequence ID" value="XM_029119597.2"/>
</dbReference>
<dbReference type="GO" id="GO:0008270">
    <property type="term" value="F:zinc ion binding"/>
    <property type="evidence" value="ECO:0007669"/>
    <property type="project" value="UniProtKB-KW"/>
</dbReference>
<dbReference type="GO" id="GO:1901987">
    <property type="term" value="P:regulation of cell cycle phase transition"/>
    <property type="evidence" value="ECO:0007669"/>
    <property type="project" value="TreeGrafter"/>
</dbReference>
<evidence type="ECO:0000256" key="3">
    <source>
        <dbReference type="ARBA" id="ARBA00022833"/>
    </source>
</evidence>
<dbReference type="PANTHER" id="PTHR15375">
    <property type="entry name" value="ACTIVATOR OF S-PHASE KINASE-RELATED"/>
    <property type="match status" value="1"/>
</dbReference>
<reference evidence="7" key="2">
    <citation type="submission" date="2020-02" db="EMBL/GenBank/DDBJ databases">
        <title>Esox lucius (northern pike) genome, fEsoLuc1, primary haplotype.</title>
        <authorList>
            <person name="Myers G."/>
            <person name="Karagic N."/>
            <person name="Meyer A."/>
            <person name="Pippel M."/>
            <person name="Reichard M."/>
            <person name="Winkler S."/>
            <person name="Tracey A."/>
            <person name="Sims Y."/>
            <person name="Howe K."/>
            <person name="Rhie A."/>
            <person name="Formenti G."/>
            <person name="Durbin R."/>
            <person name="Fedrigo O."/>
            <person name="Jarvis E.D."/>
        </authorList>
    </citation>
    <scope>NUCLEOTIDE SEQUENCE [LARGE SCALE GENOMIC DNA]</scope>
</reference>
<feature type="region of interest" description="Disordered" evidence="5">
    <location>
        <begin position="906"/>
        <end position="939"/>
    </location>
</feature>
<dbReference type="SMART" id="SM00586">
    <property type="entry name" value="ZnF_DBF"/>
    <property type="match status" value="1"/>
</dbReference>
<evidence type="ECO:0000313" key="8">
    <source>
        <dbReference type="Proteomes" id="UP000265140"/>
    </source>
</evidence>
<keyword evidence="1" id="KW-0479">Metal-binding</keyword>
<sequence>MLQQPPGVGGRLLGVLSPGPGSKKLEGKSFYLNAVKSRPAAILVEAISHLGGTIESFLNKDVSFVVTGSLEELRGMRSERTTGGSDGMSGECNSSPRSTKPRESIMTSSRLQRPATGTPRPTVCGSRGMALLEKAIRNNERLKGNSVLANARSWGVKIVHVDDLLAYVQLLTTESSKPRRRKAEVKHATKYPAVSRVIKTAALKSPYLKVEDSSRKYKPLLVQSMTFPSLCYSGRFSPFEPPAPPQPEGTKEPGQNKTRLVIKSLSANQDKAESSLPHTTSPCRARKKNLGYCECCHEPFKNQDEHLLSAQHRGFVQDPSHYSVVDQLVADMDPGFAPCPPPETAAALLRLDSPQPLLTHSPSEMQTHSEAELAIQALLTHGSPSTTLEQAQSPPTPDLAPLLSQPQTHSCPDNQPSSPKTPCKSPSLACQPSHTRPPSSSPDTLYQTPRQPSRPDSPRQPSRPDSPRQPSRPDSPRQPSRPDSPRQPPRPDSPRQPPRPDLSPVPSDSLTISSCPDALDQPPSPYAYPPVLSPQNMFLFELLSQPDSPYSQPPVLSPQVHQKDGEGMEIESASEEMEPVPLSVCSPPCLSSGTGPCGGLAESNPERFILTNNRLADSPKPRCERGGAGRSHSLPPLLSPEQNQKKRSRSASPDPKACKRKRTAPTISQKSEPTQSFSTTGWTRHERLPSGPFTYNGQEAAVRRPAQAPESTEKVGLGAGGAASIPIFALVHALCPSFKVDNITSWPPLRVFGTSRNVFDSCTRSFPQLSPQSTDAPSDYEERTICMDGGVLPKPCPVTPNLAASFTSPSDRLTPCPASNQDSKPPQSFSALGIDSVLLPDLDTLSPSDSDSDWECDLMARLGPRANASPALSLPLPGGCQPQRLDMELLQRPCSTWTLHNTSYESRLSSVLQQPPTPPPEPASAFSERGVPNLQVTPH</sequence>
<dbReference type="Bgee" id="ENSELUG00000006953">
    <property type="expression patterns" value="Expressed in ovary and 14 other cell types or tissues"/>
</dbReference>
<dbReference type="GO" id="GO:0003676">
    <property type="term" value="F:nucleic acid binding"/>
    <property type="evidence" value="ECO:0007669"/>
    <property type="project" value="InterPro"/>
</dbReference>
<feature type="compositionally biased region" description="Pro residues" evidence="5">
    <location>
        <begin position="522"/>
        <end position="532"/>
    </location>
</feature>
<dbReference type="Pfam" id="PF07535">
    <property type="entry name" value="zf-DBF"/>
    <property type="match status" value="1"/>
</dbReference>
<dbReference type="InterPro" id="IPR006572">
    <property type="entry name" value="Znf_DBF"/>
</dbReference>
<reference evidence="7" key="4">
    <citation type="submission" date="2025-09" db="UniProtKB">
        <authorList>
            <consortium name="Ensembl"/>
        </authorList>
    </citation>
    <scope>IDENTIFICATION</scope>
</reference>
<protein>
    <recommendedName>
        <fullName evidence="6">DBF4-type domain-containing protein</fullName>
    </recommendedName>
</protein>
<dbReference type="PANTHER" id="PTHR15375:SF24">
    <property type="entry name" value="PROTEIN DBF4 HOMOLOG B"/>
    <property type="match status" value="1"/>
</dbReference>
<reference evidence="7" key="3">
    <citation type="submission" date="2025-08" db="UniProtKB">
        <authorList>
            <consortium name="Ensembl"/>
        </authorList>
    </citation>
    <scope>IDENTIFICATION</scope>
</reference>
<evidence type="ECO:0000256" key="1">
    <source>
        <dbReference type="ARBA" id="ARBA00022723"/>
    </source>
</evidence>
<keyword evidence="3" id="KW-0862">Zinc</keyword>
<evidence type="ECO:0000259" key="6">
    <source>
        <dbReference type="PROSITE" id="PS51265"/>
    </source>
</evidence>
<proteinExistence type="predicted"/>
<evidence type="ECO:0000256" key="2">
    <source>
        <dbReference type="ARBA" id="ARBA00022771"/>
    </source>
</evidence>
<dbReference type="KEGG" id="els:105030982"/>
<keyword evidence="8" id="KW-1185">Reference proteome</keyword>
<organism evidence="7 8">
    <name type="scientific">Esox lucius</name>
    <name type="common">Northern pike</name>
    <dbReference type="NCBI Taxonomy" id="8010"/>
    <lineage>
        <taxon>Eukaryota</taxon>
        <taxon>Metazoa</taxon>
        <taxon>Chordata</taxon>
        <taxon>Craniata</taxon>
        <taxon>Vertebrata</taxon>
        <taxon>Euteleostomi</taxon>
        <taxon>Actinopterygii</taxon>
        <taxon>Neopterygii</taxon>
        <taxon>Teleostei</taxon>
        <taxon>Protacanthopterygii</taxon>
        <taxon>Esociformes</taxon>
        <taxon>Esocidae</taxon>
        <taxon>Esox</taxon>
    </lineage>
</organism>
<feature type="compositionally biased region" description="Low complexity" evidence="5">
    <location>
        <begin position="416"/>
        <end position="427"/>
    </location>
</feature>
<dbReference type="GO" id="GO:0010571">
    <property type="term" value="P:positive regulation of nuclear cell cycle DNA replication"/>
    <property type="evidence" value="ECO:0007669"/>
    <property type="project" value="TreeGrafter"/>
</dbReference>
<dbReference type="Proteomes" id="UP000265140">
    <property type="component" value="Chromosome 5"/>
</dbReference>
<dbReference type="RefSeq" id="XP_012989201.3">
    <property type="nucleotide sequence ID" value="XM_013133747.4"/>
</dbReference>
<dbReference type="Ensembl" id="ENSELUT00000009680.3">
    <property type="protein sequence ID" value="ENSELUP00000006005.3"/>
    <property type="gene ID" value="ENSELUG00000006953.3"/>
</dbReference>
<dbReference type="Gene3D" id="6.10.250.3410">
    <property type="entry name" value="DBF zinc finger"/>
    <property type="match status" value="1"/>
</dbReference>
<dbReference type="GO" id="GO:0031431">
    <property type="term" value="C:Dbf4-dependent protein kinase complex"/>
    <property type="evidence" value="ECO:0007669"/>
    <property type="project" value="TreeGrafter"/>
</dbReference>
<feature type="compositionally biased region" description="Polar residues" evidence="5">
    <location>
        <begin position="809"/>
        <end position="830"/>
    </location>
</feature>
<dbReference type="STRING" id="8010.ENSELUP00000006005"/>
<dbReference type="GeneID" id="105030982"/>
<reference evidence="8" key="1">
    <citation type="journal article" date="2014" name="PLoS ONE">
        <title>The genome and linkage map of the northern pike (Esox lucius): conserved synteny revealed between the salmonid sister group and the Neoteleostei.</title>
        <authorList>
            <person name="Rondeau E.B."/>
            <person name="Minkley D.R."/>
            <person name="Leong J.S."/>
            <person name="Messmer A.M."/>
            <person name="Jantzen J.R."/>
            <person name="von Schalburg K.R."/>
            <person name="Lemon C."/>
            <person name="Bird N.H."/>
            <person name="Koop B.F."/>
        </authorList>
    </citation>
    <scope>NUCLEOTIDE SEQUENCE</scope>
</reference>
<dbReference type="OMA" id="LHRPCPW"/>
<dbReference type="InterPro" id="IPR051590">
    <property type="entry name" value="Replication_Regulatory_Kinase"/>
</dbReference>
<feature type="region of interest" description="Disordered" evidence="5">
    <location>
        <begin position="809"/>
        <end position="831"/>
    </location>
</feature>
<dbReference type="InterPro" id="IPR038545">
    <property type="entry name" value="Znf_DBF_sf"/>
</dbReference>
<name>A0A3P8XN76_ESOLU</name>
<dbReference type="GO" id="GO:0043539">
    <property type="term" value="F:protein serine/threonine kinase activator activity"/>
    <property type="evidence" value="ECO:0007669"/>
    <property type="project" value="TreeGrafter"/>
</dbReference>
<evidence type="ECO:0000313" key="7">
    <source>
        <dbReference type="Ensembl" id="ENSELUP00000006005.3"/>
    </source>
</evidence>
<dbReference type="CTD" id="80174"/>
<dbReference type="AlphaFoldDB" id="A0A3P8XN76"/>
<feature type="compositionally biased region" description="Pro residues" evidence="5">
    <location>
        <begin position="485"/>
        <end position="503"/>
    </location>
</feature>
<feature type="compositionally biased region" description="Polar residues" evidence="5">
    <location>
        <begin position="404"/>
        <end position="415"/>
    </location>
</feature>
<feature type="compositionally biased region" description="Polar residues" evidence="5">
    <location>
        <begin position="665"/>
        <end position="682"/>
    </location>
</feature>
<dbReference type="SUPFAM" id="SSF52113">
    <property type="entry name" value="BRCT domain"/>
    <property type="match status" value="1"/>
</dbReference>